<protein>
    <submittedName>
        <fullName evidence="2">Uncharacterized protein</fullName>
    </submittedName>
</protein>
<dbReference type="Proteomes" id="UP001066276">
    <property type="component" value="Chromosome 8"/>
</dbReference>
<name>A0AAV7NJ06_PLEWA</name>
<feature type="compositionally biased region" description="Basic and acidic residues" evidence="1">
    <location>
        <begin position="83"/>
        <end position="94"/>
    </location>
</feature>
<reference evidence="2" key="1">
    <citation type="journal article" date="2022" name="bioRxiv">
        <title>Sequencing and chromosome-scale assembly of the giantPleurodeles waltlgenome.</title>
        <authorList>
            <person name="Brown T."/>
            <person name="Elewa A."/>
            <person name="Iarovenko S."/>
            <person name="Subramanian E."/>
            <person name="Araus A.J."/>
            <person name="Petzold A."/>
            <person name="Susuki M."/>
            <person name="Suzuki K.-i.T."/>
            <person name="Hayashi T."/>
            <person name="Toyoda A."/>
            <person name="Oliveira C."/>
            <person name="Osipova E."/>
            <person name="Leigh N.D."/>
            <person name="Simon A."/>
            <person name="Yun M.H."/>
        </authorList>
    </citation>
    <scope>NUCLEOTIDE SEQUENCE</scope>
    <source>
        <strain evidence="2">20211129_DDA</strain>
        <tissue evidence="2">Liver</tissue>
    </source>
</reference>
<keyword evidence="3" id="KW-1185">Reference proteome</keyword>
<dbReference type="AlphaFoldDB" id="A0AAV7NJ06"/>
<evidence type="ECO:0000256" key="1">
    <source>
        <dbReference type="SAM" id="MobiDB-lite"/>
    </source>
</evidence>
<sequence length="128" mass="13611">MGDLSGLYTVAATDWALKAAGQKHSGRTGSVSTVVLPRASFGALRCEVIPPALQRAEETDDEGCVALSGGRSGGPLVTGSAPKTERNDERRSERCQYAMVPDDRPLDPEALWLLNNCKYSWGAGNGDM</sequence>
<dbReference type="EMBL" id="JANPWB010000012">
    <property type="protein sequence ID" value="KAJ1115087.1"/>
    <property type="molecule type" value="Genomic_DNA"/>
</dbReference>
<gene>
    <name evidence="2" type="ORF">NDU88_003315</name>
</gene>
<feature type="region of interest" description="Disordered" evidence="1">
    <location>
        <begin position="57"/>
        <end position="94"/>
    </location>
</feature>
<organism evidence="2 3">
    <name type="scientific">Pleurodeles waltl</name>
    <name type="common">Iberian ribbed newt</name>
    <dbReference type="NCBI Taxonomy" id="8319"/>
    <lineage>
        <taxon>Eukaryota</taxon>
        <taxon>Metazoa</taxon>
        <taxon>Chordata</taxon>
        <taxon>Craniata</taxon>
        <taxon>Vertebrata</taxon>
        <taxon>Euteleostomi</taxon>
        <taxon>Amphibia</taxon>
        <taxon>Batrachia</taxon>
        <taxon>Caudata</taxon>
        <taxon>Salamandroidea</taxon>
        <taxon>Salamandridae</taxon>
        <taxon>Pleurodelinae</taxon>
        <taxon>Pleurodeles</taxon>
    </lineage>
</organism>
<accession>A0AAV7NJ06</accession>
<evidence type="ECO:0000313" key="2">
    <source>
        <dbReference type="EMBL" id="KAJ1115087.1"/>
    </source>
</evidence>
<comment type="caution">
    <text evidence="2">The sequence shown here is derived from an EMBL/GenBank/DDBJ whole genome shotgun (WGS) entry which is preliminary data.</text>
</comment>
<proteinExistence type="predicted"/>
<evidence type="ECO:0000313" key="3">
    <source>
        <dbReference type="Proteomes" id="UP001066276"/>
    </source>
</evidence>